<dbReference type="Gene3D" id="3.30.2010.10">
    <property type="entry name" value="Metalloproteases ('zincins'), catalytic domain"/>
    <property type="match status" value="1"/>
</dbReference>
<dbReference type="EMBL" id="JACBZF010000009">
    <property type="protein sequence ID" value="NYH96905.1"/>
    <property type="molecule type" value="Genomic_DNA"/>
</dbReference>
<proteinExistence type="predicted"/>
<keyword evidence="3" id="KW-1185">Reference proteome</keyword>
<evidence type="ECO:0000259" key="1">
    <source>
        <dbReference type="Pfam" id="PF01863"/>
    </source>
</evidence>
<organism evidence="2 3">
    <name type="scientific">Novosphingobium marinum</name>
    <dbReference type="NCBI Taxonomy" id="1514948"/>
    <lineage>
        <taxon>Bacteria</taxon>
        <taxon>Pseudomonadati</taxon>
        <taxon>Pseudomonadota</taxon>
        <taxon>Alphaproteobacteria</taxon>
        <taxon>Sphingomonadales</taxon>
        <taxon>Sphingomonadaceae</taxon>
        <taxon>Novosphingobium</taxon>
    </lineage>
</organism>
<comment type="caution">
    <text evidence="2">The sequence shown here is derived from an EMBL/GenBank/DDBJ whole genome shotgun (WGS) entry which is preliminary data.</text>
</comment>
<gene>
    <name evidence="2" type="ORF">FHS75_003258</name>
</gene>
<reference evidence="2 3" key="1">
    <citation type="submission" date="2020-07" db="EMBL/GenBank/DDBJ databases">
        <title>Genomic Encyclopedia of Type Strains, Phase IV (KMG-IV): sequencing the most valuable type-strain genomes for metagenomic binning, comparative biology and taxonomic classification.</title>
        <authorList>
            <person name="Goeker M."/>
        </authorList>
    </citation>
    <scope>NUCLEOTIDE SEQUENCE [LARGE SCALE GENOMIC DNA]</scope>
    <source>
        <strain evidence="2 3">DSM 29043</strain>
    </source>
</reference>
<dbReference type="CDD" id="cd07344">
    <property type="entry name" value="M48_yhfN_like"/>
    <property type="match status" value="1"/>
</dbReference>
<dbReference type="PANTHER" id="PTHR30399">
    <property type="entry name" value="UNCHARACTERIZED PROTEIN YGJP"/>
    <property type="match status" value="1"/>
</dbReference>
<evidence type="ECO:0000313" key="2">
    <source>
        <dbReference type="EMBL" id="NYH96905.1"/>
    </source>
</evidence>
<dbReference type="Pfam" id="PF01863">
    <property type="entry name" value="YgjP-like"/>
    <property type="match status" value="1"/>
</dbReference>
<dbReference type="PANTHER" id="PTHR30399:SF1">
    <property type="entry name" value="UTP PYROPHOSPHATASE"/>
    <property type="match status" value="1"/>
</dbReference>
<accession>A0A7Z0BWZ2</accession>
<dbReference type="InterPro" id="IPR002725">
    <property type="entry name" value="YgjP-like_metallopeptidase"/>
</dbReference>
<evidence type="ECO:0000313" key="3">
    <source>
        <dbReference type="Proteomes" id="UP000522081"/>
    </source>
</evidence>
<name>A0A7Z0BWZ2_9SPHN</name>
<dbReference type="Proteomes" id="UP000522081">
    <property type="component" value="Unassembled WGS sequence"/>
</dbReference>
<protein>
    <recommendedName>
        <fullName evidence="1">YgjP-like metallopeptidase domain-containing protein</fullName>
    </recommendedName>
</protein>
<sequence length="241" mass="27639">MIDWLRRDSRDDPAVEIGDRKLPIVVRRLARARQLTMRLAPDGSEVRISIPRWTQTSEAIEFAQSRRDWIARQLAQVPPPRVVASDCLLPVRGADVRLRHSPDLPRKPKLLDGTLEIGGPENSVRDRVRRWLEAEARQLVASDVARYCEAAEREIAKSTLTRAKRRWGSCAPDGTIRINWRLVMAPDEVRRSVVAHEVAHLVHFDHSPQFHALLGRLFEGDIDEANDWLKREGRGLYAWFG</sequence>
<dbReference type="InterPro" id="IPR053136">
    <property type="entry name" value="UTP_pyrophosphatase-like"/>
</dbReference>
<feature type="domain" description="YgjP-like metallopeptidase" evidence="1">
    <location>
        <begin position="36"/>
        <end position="231"/>
    </location>
</feature>
<dbReference type="RefSeq" id="WP_179408712.1">
    <property type="nucleotide sequence ID" value="NZ_BMGF01000011.1"/>
</dbReference>
<dbReference type="AlphaFoldDB" id="A0A7Z0BWZ2"/>